<protein>
    <submittedName>
        <fullName evidence="5">WD40 repeat-like protein</fullName>
    </submittedName>
</protein>
<evidence type="ECO:0000313" key="5">
    <source>
        <dbReference type="EMBL" id="KAJ7732746.1"/>
    </source>
</evidence>
<feature type="repeat" description="WD" evidence="3">
    <location>
        <begin position="1378"/>
        <end position="1419"/>
    </location>
</feature>
<dbReference type="InterPro" id="IPR015943">
    <property type="entry name" value="WD40/YVTN_repeat-like_dom_sf"/>
</dbReference>
<dbReference type="Pfam" id="PF25173">
    <property type="entry name" value="Beta-prop_WDR3_1st"/>
    <property type="match status" value="2"/>
</dbReference>
<evidence type="ECO:0000256" key="3">
    <source>
        <dbReference type="PROSITE-ProRule" id="PRU00221"/>
    </source>
</evidence>
<dbReference type="InterPro" id="IPR027417">
    <property type="entry name" value="P-loop_NTPase"/>
</dbReference>
<evidence type="ECO:0000256" key="1">
    <source>
        <dbReference type="ARBA" id="ARBA00022574"/>
    </source>
</evidence>
<dbReference type="EMBL" id="JARJLG010000173">
    <property type="protein sequence ID" value="KAJ7732746.1"/>
    <property type="molecule type" value="Genomic_DNA"/>
</dbReference>
<organism evidence="5 6">
    <name type="scientific">Mycena maculata</name>
    <dbReference type="NCBI Taxonomy" id="230809"/>
    <lineage>
        <taxon>Eukaryota</taxon>
        <taxon>Fungi</taxon>
        <taxon>Dikarya</taxon>
        <taxon>Basidiomycota</taxon>
        <taxon>Agaricomycotina</taxon>
        <taxon>Agaricomycetes</taxon>
        <taxon>Agaricomycetidae</taxon>
        <taxon>Agaricales</taxon>
        <taxon>Marasmiineae</taxon>
        <taxon>Mycenaceae</taxon>
        <taxon>Mycena</taxon>
    </lineage>
</organism>
<feature type="repeat" description="WD" evidence="3">
    <location>
        <begin position="1034"/>
        <end position="1075"/>
    </location>
</feature>
<feature type="repeat" description="WD" evidence="3">
    <location>
        <begin position="1421"/>
        <end position="1462"/>
    </location>
</feature>
<dbReference type="InterPro" id="IPR001680">
    <property type="entry name" value="WD40_rpt"/>
</dbReference>
<dbReference type="InterPro" id="IPR011047">
    <property type="entry name" value="Quinoprotein_ADH-like_sf"/>
</dbReference>
<feature type="repeat" description="WD" evidence="3">
    <location>
        <begin position="1163"/>
        <end position="1204"/>
    </location>
</feature>
<dbReference type="PANTHER" id="PTHR19848">
    <property type="entry name" value="WD40 REPEAT PROTEIN"/>
    <property type="match status" value="1"/>
</dbReference>
<dbReference type="CDD" id="cd00200">
    <property type="entry name" value="WD40"/>
    <property type="match status" value="3"/>
</dbReference>
<dbReference type="PANTHER" id="PTHR19848:SF8">
    <property type="entry name" value="F-BOX AND WD REPEAT DOMAIN CONTAINING 7"/>
    <property type="match status" value="1"/>
</dbReference>
<dbReference type="InterPro" id="IPR020472">
    <property type="entry name" value="WD40_PAC1"/>
</dbReference>
<dbReference type="SUPFAM" id="SSF50998">
    <property type="entry name" value="Quinoprotein alcohol dehydrogenase-like"/>
    <property type="match status" value="2"/>
</dbReference>
<dbReference type="SUPFAM" id="SSF50978">
    <property type="entry name" value="WD40 repeat-like"/>
    <property type="match status" value="1"/>
</dbReference>
<feature type="repeat" description="WD" evidence="3">
    <location>
        <begin position="991"/>
        <end position="1032"/>
    </location>
</feature>
<dbReference type="SUPFAM" id="SSF52540">
    <property type="entry name" value="P-loop containing nucleoside triphosphate hydrolases"/>
    <property type="match status" value="1"/>
</dbReference>
<name>A0AAD7I1B8_9AGAR</name>
<gene>
    <name evidence="5" type="ORF">DFH07DRAFT_990677</name>
</gene>
<accession>A0AAD7I1B8</accession>
<sequence length="1511" mass="170900">MQATSLGKSMQVSKISASILGGKETKKVFLHASENDSVIRKQSFKKKAEAVIKFKPPHSVSTTLTMELVKHHMIHKDETLSIIKFTVQDAQSLLLQHQVFEIADHTLFDGKAEFKISFSMKPTPGQDAIQESDFSEVKSILEHLGKSYAVFEGLFSLSSGIGELNTIAKAVLSSVEQVNQILHMEDKCVQDIRVLLADMAHSLDWITECRKFTTLRPLKQVLENVDQLMRDTATFISKYKDRSHGRILVSLTLGTDTRDELIKLTRRFKSFKEDLGIGLSVQTGLAVADIIALEQDNKVLQGLRLHHQRSRRGHDPCMEGTRADVLKTIEEWIDAPQGPNLFWLHGHPGTGKSAIATTTRDRLQAKGRLGSSFFFRREDFTVQRPESLWCSVAYDLAQLFPSIRHVAVDQVKLHNIDPEGSSHDVILNQLLWVILGVSIQMEHDRLPVVVIDALDECGGQQQDKNYQKDLLATLTKWQSTQTKIKIFVTSRDEGQIRAVLGKGGLLSRILEVGQNVTPESSRDIHQYLKHNFDSIRHNLDIKDPWPTKLELQSLTERAAGLFIWASTVVQLVEEGPPMKVLRRVLTTGETGTDTLSQLYMGILNSRFTKETNLFNNLAGAIIVSRIPLTLEELCKLMPELSYDDVSWACKQLKSVLDTQAGLRFVHQSFVDFLVNLHPGDQFQIDKMAHEQKFADACFSSMRELHFNMGDVETSYLRNDSNRGLVEKIPAQIKYSCQFWATHLKECGSEGHTTHKFVEFMKSQLLYWLEVMSIQGMVGQAVQALHLLTTFRMELRDRVKDALLFVRCFAIPISTAVPHIYLSAMVFAPANSITRETYLQDIPGVLGLKTGRECWWPGLQGVLRGHNGEVNSVAFSPDGRRIVSGSYDNTVRIWDAETQEQIREPLHGHNSWVTSVAFSPDGRRIVSGSNDNTVRIWDAETQEQIREPLHGHNDWVRSVAFSPDGRRIVSGSKDNTVRIWDAETQEQIREPLHGHNSWVTSVAFSPDGRRIVSGSDDNTVRIWDAETQEQIREPLHGHNSWVTSVAFSPDGRRIVSGSNDNTVRIWDAETQEQIREPLHGHNDWVRSVAFSPDGRRIVSGSKDNTVRIWDAETQEQIREPLHGHNSWVTSVAFSPDGRRIVSGSDDNTVRIWDAETQEQIREPLHGHNSWVTSVAFSPNGRRIVSGSNDNTVRIWDAETQEQIREPLHGHNSRVTSVAFSPDGRRIVSGSDDNTVRIWDAETQEQIREPLHGHNNSVISVAFSPDGRRIVSGSYDNTVRIWDAETQEQIREPLHGHNDWVRSVAFSPNGRRIVSGSNDNTLRIWDAETQEQIREPLHGHNDWVRSVAFSPNGRRIVSGSNDNTLRIWDAETQEQIREPLHGHNDWVRSVAFSPNGRRIVSGSNDNTLRIWDAETQEQIREPLHGHNNSVISVAFSPDGRRIVSGSYDNTVRIWDAETQEQIREPLHGHNDWVRSVAFSPDGRRIVSGSNDNTVRIWDAGEPHYIGRSPQYTH</sequence>
<dbReference type="PROSITE" id="PS50294">
    <property type="entry name" value="WD_REPEATS_REGION"/>
    <property type="match status" value="15"/>
</dbReference>
<dbReference type="SMART" id="SM00320">
    <property type="entry name" value="WD40"/>
    <property type="match status" value="15"/>
</dbReference>
<evidence type="ECO:0000259" key="4">
    <source>
        <dbReference type="Pfam" id="PF24883"/>
    </source>
</evidence>
<feature type="repeat" description="WD" evidence="3">
    <location>
        <begin position="905"/>
        <end position="946"/>
    </location>
</feature>
<feature type="repeat" description="WD" evidence="3">
    <location>
        <begin position="1292"/>
        <end position="1333"/>
    </location>
</feature>
<dbReference type="Gene3D" id="2.130.10.10">
    <property type="entry name" value="YVTN repeat-like/Quinoprotein amine dehydrogenase"/>
    <property type="match status" value="6"/>
</dbReference>
<dbReference type="PRINTS" id="PR00320">
    <property type="entry name" value="GPROTEINBRPT"/>
</dbReference>
<feature type="repeat" description="WD" evidence="3">
    <location>
        <begin position="1335"/>
        <end position="1376"/>
    </location>
</feature>
<feature type="domain" description="Nephrocystin 3-like N-terminal" evidence="4">
    <location>
        <begin position="328"/>
        <end position="491"/>
    </location>
</feature>
<dbReference type="InterPro" id="IPR019775">
    <property type="entry name" value="WD40_repeat_CS"/>
</dbReference>
<evidence type="ECO:0000313" key="6">
    <source>
        <dbReference type="Proteomes" id="UP001215280"/>
    </source>
</evidence>
<dbReference type="Pfam" id="PF00400">
    <property type="entry name" value="WD40"/>
    <property type="match status" value="6"/>
</dbReference>
<dbReference type="Proteomes" id="UP001215280">
    <property type="component" value="Unassembled WGS sequence"/>
</dbReference>
<keyword evidence="2" id="KW-0677">Repeat</keyword>
<dbReference type="PROSITE" id="PS50082">
    <property type="entry name" value="WD_REPEATS_2"/>
    <property type="match status" value="15"/>
</dbReference>
<feature type="repeat" description="WD" evidence="3">
    <location>
        <begin position="1077"/>
        <end position="1118"/>
    </location>
</feature>
<feature type="repeat" description="WD" evidence="3">
    <location>
        <begin position="1249"/>
        <end position="1290"/>
    </location>
</feature>
<feature type="repeat" description="WD" evidence="3">
    <location>
        <begin position="1206"/>
        <end position="1247"/>
    </location>
</feature>
<dbReference type="InterPro" id="IPR036322">
    <property type="entry name" value="WD40_repeat_dom_sf"/>
</dbReference>
<keyword evidence="1 3" id="KW-0853">WD repeat</keyword>
<dbReference type="InterPro" id="IPR056884">
    <property type="entry name" value="NPHP3-like_N"/>
</dbReference>
<feature type="repeat" description="WD" evidence="3">
    <location>
        <begin position="862"/>
        <end position="903"/>
    </location>
</feature>
<dbReference type="Pfam" id="PF24883">
    <property type="entry name" value="NPHP3_N"/>
    <property type="match status" value="1"/>
</dbReference>
<proteinExistence type="predicted"/>
<feature type="repeat" description="WD" evidence="3">
    <location>
        <begin position="1464"/>
        <end position="1496"/>
    </location>
</feature>
<feature type="repeat" description="WD" evidence="3">
    <location>
        <begin position="948"/>
        <end position="989"/>
    </location>
</feature>
<dbReference type="PROSITE" id="PS00678">
    <property type="entry name" value="WD_REPEATS_1"/>
    <property type="match status" value="14"/>
</dbReference>
<evidence type="ECO:0000256" key="2">
    <source>
        <dbReference type="ARBA" id="ARBA00022737"/>
    </source>
</evidence>
<dbReference type="Gene3D" id="3.40.50.300">
    <property type="entry name" value="P-loop containing nucleotide triphosphate hydrolases"/>
    <property type="match status" value="1"/>
</dbReference>
<feature type="repeat" description="WD" evidence="3">
    <location>
        <begin position="1120"/>
        <end position="1161"/>
    </location>
</feature>
<comment type="caution">
    <text evidence="5">The sequence shown here is derived from an EMBL/GenBank/DDBJ whole genome shotgun (WGS) entry which is preliminary data.</text>
</comment>
<reference evidence="5" key="1">
    <citation type="submission" date="2023-03" db="EMBL/GenBank/DDBJ databases">
        <title>Massive genome expansion in bonnet fungi (Mycena s.s.) driven by repeated elements and novel gene families across ecological guilds.</title>
        <authorList>
            <consortium name="Lawrence Berkeley National Laboratory"/>
            <person name="Harder C.B."/>
            <person name="Miyauchi S."/>
            <person name="Viragh M."/>
            <person name="Kuo A."/>
            <person name="Thoen E."/>
            <person name="Andreopoulos B."/>
            <person name="Lu D."/>
            <person name="Skrede I."/>
            <person name="Drula E."/>
            <person name="Henrissat B."/>
            <person name="Morin E."/>
            <person name="Kohler A."/>
            <person name="Barry K."/>
            <person name="LaButti K."/>
            <person name="Morin E."/>
            <person name="Salamov A."/>
            <person name="Lipzen A."/>
            <person name="Mereny Z."/>
            <person name="Hegedus B."/>
            <person name="Baldrian P."/>
            <person name="Stursova M."/>
            <person name="Weitz H."/>
            <person name="Taylor A."/>
            <person name="Grigoriev I.V."/>
            <person name="Nagy L.G."/>
            <person name="Martin F."/>
            <person name="Kauserud H."/>
        </authorList>
    </citation>
    <scope>NUCLEOTIDE SEQUENCE</scope>
    <source>
        <strain evidence="5">CBHHK188m</strain>
    </source>
</reference>
<keyword evidence="6" id="KW-1185">Reference proteome</keyword>